<organism evidence="1 2">
    <name type="scientific">Paenibacillus thailandensis</name>
    <dbReference type="NCBI Taxonomy" id="393250"/>
    <lineage>
        <taxon>Bacteria</taxon>
        <taxon>Bacillati</taxon>
        <taxon>Bacillota</taxon>
        <taxon>Bacilli</taxon>
        <taxon>Bacillales</taxon>
        <taxon>Paenibacillaceae</taxon>
        <taxon>Paenibacillus</taxon>
    </lineage>
</organism>
<dbReference type="EC" id="2.1.-.-" evidence="1"/>
<evidence type="ECO:0000313" key="1">
    <source>
        <dbReference type="EMBL" id="MFD2661729.1"/>
    </source>
</evidence>
<keyword evidence="2" id="KW-1185">Reference proteome</keyword>
<dbReference type="SUPFAM" id="SSF53335">
    <property type="entry name" value="S-adenosyl-L-methionine-dependent methyltransferases"/>
    <property type="match status" value="1"/>
</dbReference>
<dbReference type="EMBL" id="JBHUMY010000016">
    <property type="protein sequence ID" value="MFD2661729.1"/>
    <property type="molecule type" value="Genomic_DNA"/>
</dbReference>
<evidence type="ECO:0000313" key="2">
    <source>
        <dbReference type="Proteomes" id="UP001597493"/>
    </source>
</evidence>
<name>A0ABW5QZB0_9BACL</name>
<keyword evidence="1" id="KW-0808">Transferase</keyword>
<dbReference type="InterPro" id="IPR029063">
    <property type="entry name" value="SAM-dependent_MTases_sf"/>
</dbReference>
<gene>
    <name evidence="1" type="ORF">ACFSW5_15860</name>
</gene>
<reference evidence="2" key="1">
    <citation type="journal article" date="2019" name="Int. J. Syst. Evol. Microbiol.">
        <title>The Global Catalogue of Microorganisms (GCM) 10K type strain sequencing project: providing services to taxonomists for standard genome sequencing and annotation.</title>
        <authorList>
            <consortium name="The Broad Institute Genomics Platform"/>
            <consortium name="The Broad Institute Genome Sequencing Center for Infectious Disease"/>
            <person name="Wu L."/>
            <person name="Ma J."/>
        </authorList>
    </citation>
    <scope>NUCLEOTIDE SEQUENCE [LARGE SCALE GENOMIC DNA]</scope>
    <source>
        <strain evidence="2">TISTR 1827</strain>
    </source>
</reference>
<dbReference type="GO" id="GO:0008168">
    <property type="term" value="F:methyltransferase activity"/>
    <property type="evidence" value="ECO:0007669"/>
    <property type="project" value="UniProtKB-KW"/>
</dbReference>
<comment type="caution">
    <text evidence="1">The sequence shown here is derived from an EMBL/GenBank/DDBJ whole genome shotgun (WGS) entry which is preliminary data.</text>
</comment>
<keyword evidence="1" id="KW-0489">Methyltransferase</keyword>
<dbReference type="RefSeq" id="WP_379274940.1">
    <property type="nucleotide sequence ID" value="NZ_JBHUGT010000012.1"/>
</dbReference>
<protein>
    <submittedName>
        <fullName evidence="1">Class I SAM-dependent methyltransferase</fullName>
        <ecNumber evidence="1">2.1.-.-</ecNumber>
    </submittedName>
</protein>
<dbReference type="Proteomes" id="UP001597493">
    <property type="component" value="Unassembled WGS sequence"/>
</dbReference>
<dbReference type="GO" id="GO:0032259">
    <property type="term" value="P:methylation"/>
    <property type="evidence" value="ECO:0007669"/>
    <property type="project" value="UniProtKB-KW"/>
</dbReference>
<dbReference type="Gene3D" id="3.40.50.150">
    <property type="entry name" value="Vaccinia Virus protein VP39"/>
    <property type="match status" value="1"/>
</dbReference>
<accession>A0ABW5QZB0</accession>
<sequence length="233" mass="26842">MSAQKHYEQIGVAMTCRSYEEYVRMFDLQEEELSAGPILDIAAGGSSFTAEVAAWGEAYAADPRYGNKLDDWVREAAEEIEVSTSKLEQLTDVYDWSYYGDPVRHRERRLRSLAEFEAHIRSRDGRSRYVEGSLPQLPFEAGRFSLVLCSHFLFLYSEQFDERFHIESVLEMMRLCRPGGFVKIYPIVSFRTEPYPGMEKLLKTIIQAGGKPEFMLSRLPFIPGSLHYLRIAI</sequence>
<proteinExistence type="predicted"/>